<dbReference type="EMBL" id="JAYKXN010000006">
    <property type="protein sequence ID" value="KAK7279157.1"/>
    <property type="molecule type" value="Genomic_DNA"/>
</dbReference>
<feature type="domain" description="Agenet" evidence="1">
    <location>
        <begin position="39"/>
        <end position="94"/>
    </location>
</feature>
<dbReference type="Pfam" id="PF05641">
    <property type="entry name" value="Agenet"/>
    <property type="match status" value="1"/>
</dbReference>
<evidence type="ECO:0000313" key="2">
    <source>
        <dbReference type="EMBL" id="KAK7279157.1"/>
    </source>
</evidence>
<protein>
    <recommendedName>
        <fullName evidence="1">Agenet domain-containing protein</fullName>
    </recommendedName>
</protein>
<dbReference type="SMART" id="SM00743">
    <property type="entry name" value="Agenet"/>
    <property type="match status" value="1"/>
</dbReference>
<dbReference type="PANTHER" id="PTHR31917:SF147">
    <property type="entry name" value="AGENET DOMAIN-CONTAINING PROTEIN"/>
    <property type="match status" value="1"/>
</dbReference>
<comment type="caution">
    <text evidence="2">The sequence shown here is derived from an EMBL/GenBank/DDBJ whole genome shotgun (WGS) entry which is preliminary data.</text>
</comment>
<dbReference type="InterPro" id="IPR014002">
    <property type="entry name" value="Agenet_dom_plant"/>
</dbReference>
<name>A0AAN9IH95_CLITE</name>
<dbReference type="PANTHER" id="PTHR31917">
    <property type="entry name" value="AGENET DOMAIN-CONTAINING PROTEIN-RELATED"/>
    <property type="match status" value="1"/>
</dbReference>
<reference evidence="2 3" key="1">
    <citation type="submission" date="2024-01" db="EMBL/GenBank/DDBJ databases">
        <title>The genomes of 5 underutilized Papilionoideae crops provide insights into root nodulation and disease resistance.</title>
        <authorList>
            <person name="Yuan L."/>
        </authorList>
    </citation>
    <scope>NUCLEOTIDE SEQUENCE [LARGE SCALE GENOMIC DNA]</scope>
    <source>
        <strain evidence="2">LY-2023</strain>
        <tissue evidence="2">Leaf</tissue>
    </source>
</reference>
<dbReference type="CDD" id="cd20406">
    <property type="entry name" value="Tudor_Agenet_AtDUF_rpt2_4"/>
    <property type="match status" value="1"/>
</dbReference>
<dbReference type="InterPro" id="IPR008395">
    <property type="entry name" value="Agenet-like_dom"/>
</dbReference>
<dbReference type="Proteomes" id="UP001359559">
    <property type="component" value="Unassembled WGS sequence"/>
</dbReference>
<proteinExistence type="predicted"/>
<keyword evidence="3" id="KW-1185">Reference proteome</keyword>
<sequence>MLIKYNRRRLKESKFIKGRIVEVSSDDKGPCPPEVPFVGSFKQFQEVDAWYNDGWWEGVVLKVPNNKEYFVSFIHSDVLKFENCKLRPHQDWFDGKLSMSSKLKEEADDSNIRPYPPDVNHVHCFACKKWLMLGIMKDGG</sequence>
<dbReference type="AlphaFoldDB" id="A0AAN9IH95"/>
<evidence type="ECO:0000313" key="3">
    <source>
        <dbReference type="Proteomes" id="UP001359559"/>
    </source>
</evidence>
<evidence type="ECO:0000259" key="1">
    <source>
        <dbReference type="SMART" id="SM00743"/>
    </source>
</evidence>
<organism evidence="2 3">
    <name type="scientific">Clitoria ternatea</name>
    <name type="common">Butterfly pea</name>
    <dbReference type="NCBI Taxonomy" id="43366"/>
    <lineage>
        <taxon>Eukaryota</taxon>
        <taxon>Viridiplantae</taxon>
        <taxon>Streptophyta</taxon>
        <taxon>Embryophyta</taxon>
        <taxon>Tracheophyta</taxon>
        <taxon>Spermatophyta</taxon>
        <taxon>Magnoliopsida</taxon>
        <taxon>eudicotyledons</taxon>
        <taxon>Gunneridae</taxon>
        <taxon>Pentapetalae</taxon>
        <taxon>rosids</taxon>
        <taxon>fabids</taxon>
        <taxon>Fabales</taxon>
        <taxon>Fabaceae</taxon>
        <taxon>Papilionoideae</taxon>
        <taxon>50 kb inversion clade</taxon>
        <taxon>NPAAA clade</taxon>
        <taxon>indigoferoid/millettioid clade</taxon>
        <taxon>Phaseoleae</taxon>
        <taxon>Clitoria</taxon>
    </lineage>
</organism>
<gene>
    <name evidence="2" type="ORF">RJT34_24203</name>
</gene>
<accession>A0AAN9IH95</accession>